<evidence type="ECO:0000313" key="2">
    <source>
        <dbReference type="Proteomes" id="UP000189935"/>
    </source>
</evidence>
<gene>
    <name evidence="1" type="ORF">SAMN05444159_0491</name>
</gene>
<dbReference type="Proteomes" id="UP000189935">
    <property type="component" value="Chromosome I"/>
</dbReference>
<accession>A0A1M6IXD1</accession>
<protein>
    <submittedName>
        <fullName evidence="1">Uncharacterized protein</fullName>
    </submittedName>
</protein>
<sequence length="94" mass="9827">MVLSGTSVKGEDDGYGIDVKTAQGGDETAVRGRMLEAAFAAFMTSGHAATSTLEIAHARARFEARALCAGWQQAGSVDFIEVLSVQQKSHAGLI</sequence>
<evidence type="ECO:0000313" key="1">
    <source>
        <dbReference type="EMBL" id="SHJ39064.1"/>
    </source>
</evidence>
<proteinExistence type="predicted"/>
<dbReference type="EMBL" id="LT670844">
    <property type="protein sequence ID" value="SHJ39064.1"/>
    <property type="molecule type" value="Genomic_DNA"/>
</dbReference>
<name>A0A1M6IXD1_9BRAD</name>
<dbReference type="RefSeq" id="WP_079536549.1">
    <property type="nucleotide sequence ID" value="NZ_LT670844.1"/>
</dbReference>
<dbReference type="AlphaFoldDB" id="A0A1M6IXD1"/>
<organism evidence="1 2">
    <name type="scientific">Bradyrhizobium lablabi</name>
    <dbReference type="NCBI Taxonomy" id="722472"/>
    <lineage>
        <taxon>Bacteria</taxon>
        <taxon>Pseudomonadati</taxon>
        <taxon>Pseudomonadota</taxon>
        <taxon>Alphaproteobacteria</taxon>
        <taxon>Hyphomicrobiales</taxon>
        <taxon>Nitrobacteraceae</taxon>
        <taxon>Bradyrhizobium</taxon>
    </lineage>
</organism>
<reference evidence="1 2" key="1">
    <citation type="submission" date="2016-11" db="EMBL/GenBank/DDBJ databases">
        <authorList>
            <person name="Jaros S."/>
            <person name="Januszkiewicz K."/>
            <person name="Wedrychowicz H."/>
        </authorList>
    </citation>
    <scope>NUCLEOTIDE SEQUENCE [LARGE SCALE GENOMIC DNA]</scope>
    <source>
        <strain evidence="1 2">GAS499</strain>
    </source>
</reference>